<dbReference type="EMBL" id="PP986400">
    <property type="protein sequence ID" value="XDJ03419.1"/>
    <property type="molecule type" value="Genomic_DNA"/>
</dbReference>
<reference evidence="1" key="2">
    <citation type="submission" date="2024-07" db="EMBL/GenBank/DDBJ databases">
        <authorList>
            <person name="Foxall R."/>
        </authorList>
    </citation>
    <scope>NUCLEOTIDE SEQUENCE</scope>
</reference>
<dbReference type="InterPro" id="IPR006498">
    <property type="entry name" value="Tail_tube"/>
</dbReference>
<proteinExistence type="predicted"/>
<sequence>MSGRIPSVLVDFNAFLKNESFAGVANKLTLPKVVMKTIDFDGAGIGGTMKRDVGKLEAMESEVTISDYSSKVFNLIGSRDSRDEQFVVKGALDVGGQIKSVVVRMSGYWREVDFNEWAAGGVEATTKFVINIEFFELEVDNKRIITIDKLNNDFIGPDGKNRNSDIKKALGQ</sequence>
<gene>
    <name evidence="1" type="ORF">H905_00001</name>
</gene>
<protein>
    <submittedName>
        <fullName evidence="1">Tail tube protein FII</fullName>
    </submittedName>
</protein>
<name>A0AB39C9J3_9VIRU</name>
<accession>A0AB39C9J3</accession>
<dbReference type="Pfam" id="PF04985">
    <property type="entry name" value="Phage_tube"/>
    <property type="match status" value="1"/>
</dbReference>
<organism evidence="1">
    <name type="scientific">Aliivibrio phage vB_Alvi_H905</name>
    <dbReference type="NCBI Taxonomy" id="3234039"/>
    <lineage>
        <taxon>Viruses</taxon>
    </lineage>
</organism>
<reference evidence="1" key="1">
    <citation type="journal article" date="2024" name="Genome Announc.">
        <title>Genome sequence of H905.</title>
        <authorList>
            <person name="Whistler C."/>
            <person name="Calawa J."/>
        </authorList>
    </citation>
    <scope>NUCLEOTIDE SEQUENCE</scope>
</reference>
<evidence type="ECO:0000313" key="1">
    <source>
        <dbReference type="EMBL" id="XDJ03419.1"/>
    </source>
</evidence>